<name>A0ABV1JD72_9ACTN</name>
<feature type="transmembrane region" description="Helical" evidence="9">
    <location>
        <begin position="470"/>
        <end position="491"/>
    </location>
</feature>
<keyword evidence="5 9" id="KW-0812">Transmembrane</keyword>
<keyword evidence="7" id="KW-0406">Ion transport</keyword>
<dbReference type="Proteomes" id="UP001487305">
    <property type="component" value="Unassembled WGS sequence"/>
</dbReference>
<dbReference type="EMBL" id="JBBNOP010000006">
    <property type="protein sequence ID" value="MEQ3363022.1"/>
    <property type="molecule type" value="Genomic_DNA"/>
</dbReference>
<feature type="transmembrane region" description="Helical" evidence="9">
    <location>
        <begin position="286"/>
        <end position="304"/>
    </location>
</feature>
<feature type="transmembrane region" description="Helical" evidence="9">
    <location>
        <begin position="44"/>
        <end position="64"/>
    </location>
</feature>
<keyword evidence="11" id="KW-1185">Reference proteome</keyword>
<feature type="transmembrane region" description="Helical" evidence="9">
    <location>
        <begin position="414"/>
        <end position="437"/>
    </location>
</feature>
<comment type="subcellular location">
    <subcellularLocation>
        <location evidence="1">Cell membrane</location>
        <topology evidence="1">Multi-pass membrane protein</topology>
    </subcellularLocation>
</comment>
<accession>A0ABV1JD72</accession>
<feature type="transmembrane region" description="Helical" evidence="9">
    <location>
        <begin position="316"/>
        <end position="334"/>
    </location>
</feature>
<evidence type="ECO:0000256" key="4">
    <source>
        <dbReference type="ARBA" id="ARBA00022475"/>
    </source>
</evidence>
<proteinExistence type="inferred from homology"/>
<keyword evidence="8 9" id="KW-0472">Membrane</keyword>
<dbReference type="Pfam" id="PF02386">
    <property type="entry name" value="TrkH"/>
    <property type="match status" value="1"/>
</dbReference>
<protein>
    <submittedName>
        <fullName evidence="10">Potassium transporter TrkG</fullName>
    </submittedName>
</protein>
<gene>
    <name evidence="10" type="ORF">AAA083_08545</name>
</gene>
<evidence type="ECO:0000256" key="9">
    <source>
        <dbReference type="SAM" id="Phobius"/>
    </source>
</evidence>
<feature type="transmembrane region" description="Helical" evidence="9">
    <location>
        <begin position="138"/>
        <end position="158"/>
    </location>
</feature>
<evidence type="ECO:0000256" key="8">
    <source>
        <dbReference type="ARBA" id="ARBA00023136"/>
    </source>
</evidence>
<evidence type="ECO:0000256" key="1">
    <source>
        <dbReference type="ARBA" id="ARBA00004651"/>
    </source>
</evidence>
<evidence type="ECO:0000313" key="11">
    <source>
        <dbReference type="Proteomes" id="UP001487305"/>
    </source>
</evidence>
<evidence type="ECO:0000256" key="3">
    <source>
        <dbReference type="ARBA" id="ARBA00022448"/>
    </source>
</evidence>
<evidence type="ECO:0000256" key="6">
    <source>
        <dbReference type="ARBA" id="ARBA00022989"/>
    </source>
</evidence>
<dbReference type="RefSeq" id="WP_349227461.1">
    <property type="nucleotide sequence ID" value="NZ_JBBNOP010000006.1"/>
</dbReference>
<feature type="transmembrane region" description="Helical" evidence="9">
    <location>
        <begin position="76"/>
        <end position="97"/>
    </location>
</feature>
<comment type="caution">
    <text evidence="10">The sequence shown here is derived from an EMBL/GenBank/DDBJ whole genome shotgun (WGS) entry which is preliminary data.</text>
</comment>
<feature type="transmembrane region" description="Helical" evidence="9">
    <location>
        <begin position="246"/>
        <end position="266"/>
    </location>
</feature>
<evidence type="ECO:0000256" key="7">
    <source>
        <dbReference type="ARBA" id="ARBA00023065"/>
    </source>
</evidence>
<comment type="similarity">
    <text evidence="2">Belongs to the TrkH potassium transport family.</text>
</comment>
<feature type="transmembrane region" description="Helical" evidence="9">
    <location>
        <begin position="217"/>
        <end position="234"/>
    </location>
</feature>
<sequence>MWQSFTLHELRIVVHYLGSLIQLLSCMMLVPCAIGALFGEWEPAARYLLSLGASLTLGSALRLFCIQPPRLNRQQALCITGLAWIVLAAVAAVPLHFSGHYAGYLDALFESVSGFTTTGVTVTQDLNHLSYADNTWRFVTQLIGGLGLIVVALSLGLFGRRVDASLYSSEGRSERVLPSVIETTRFIIRATSLIVFAAAFVLAALCLLLGMDPLRSLLHGMWLSIAGFATGGFAPMSSSMMYYNSVAMEVVLMVLMIFGSINFILFAEVRKDRMGTFFRDVEIRTMFVWVTAMVVVLTVSLCASKACDDTGFLLRRGLFTVVSTFSTSGFQVLTTNQMMTIVPSGALLVLALLMAVGGSAGSTSGGIKLARIGIISRSVLASFKEALAPDSSRIVVEYRHLGRRRLSPEVVKEAMMIFILFVAVCTIGAIAGVAYGYDAVAAIIDSVVMTSNGGVSSGIASPEMPTSLQVVYILQMWAGRLEFVTLAALLIKIAVSFKPKRKPVPLSELESLEYRGLSAKNDEGRARCERDAE</sequence>
<evidence type="ECO:0000313" key="10">
    <source>
        <dbReference type="EMBL" id="MEQ3363022.1"/>
    </source>
</evidence>
<feature type="transmembrane region" description="Helical" evidence="9">
    <location>
        <begin position="346"/>
        <end position="367"/>
    </location>
</feature>
<organism evidence="10 11">
    <name type="scientific">Raoultibacter massiliensis</name>
    <dbReference type="NCBI Taxonomy" id="1852371"/>
    <lineage>
        <taxon>Bacteria</taxon>
        <taxon>Bacillati</taxon>
        <taxon>Actinomycetota</taxon>
        <taxon>Coriobacteriia</taxon>
        <taxon>Eggerthellales</taxon>
        <taxon>Eggerthellaceae</taxon>
        <taxon>Raoultibacter</taxon>
    </lineage>
</organism>
<keyword evidence="6 9" id="KW-1133">Transmembrane helix</keyword>
<evidence type="ECO:0000256" key="2">
    <source>
        <dbReference type="ARBA" id="ARBA00009137"/>
    </source>
</evidence>
<dbReference type="PANTHER" id="PTHR32024">
    <property type="entry name" value="TRK SYSTEM POTASSIUM UPTAKE PROTEIN TRKG-RELATED"/>
    <property type="match status" value="1"/>
</dbReference>
<feature type="transmembrane region" description="Helical" evidence="9">
    <location>
        <begin position="186"/>
        <end position="211"/>
    </location>
</feature>
<keyword evidence="4" id="KW-1003">Cell membrane</keyword>
<reference evidence="10 11" key="1">
    <citation type="submission" date="2024-04" db="EMBL/GenBank/DDBJ databases">
        <title>Human intestinal bacterial collection.</title>
        <authorList>
            <person name="Pauvert C."/>
            <person name="Hitch T.C.A."/>
            <person name="Clavel T."/>
        </authorList>
    </citation>
    <scope>NUCLEOTIDE SEQUENCE [LARGE SCALE GENOMIC DNA]</scope>
    <source>
        <strain evidence="10 11">CLA-KB-H42</strain>
    </source>
</reference>
<feature type="transmembrane region" description="Helical" evidence="9">
    <location>
        <begin position="12"/>
        <end position="38"/>
    </location>
</feature>
<dbReference type="PANTHER" id="PTHR32024:SF2">
    <property type="entry name" value="TRK SYSTEM POTASSIUM UPTAKE PROTEIN TRKG-RELATED"/>
    <property type="match status" value="1"/>
</dbReference>
<keyword evidence="3" id="KW-0813">Transport</keyword>
<evidence type="ECO:0000256" key="5">
    <source>
        <dbReference type="ARBA" id="ARBA00022692"/>
    </source>
</evidence>
<dbReference type="InterPro" id="IPR003445">
    <property type="entry name" value="Cat_transpt"/>
</dbReference>